<accession>A0ABW7Z5P6</accession>
<proteinExistence type="predicted"/>
<gene>
    <name evidence="2" type="ORF">ACIBG2_35715</name>
</gene>
<feature type="compositionally biased region" description="Basic and acidic residues" evidence="1">
    <location>
        <begin position="69"/>
        <end position="83"/>
    </location>
</feature>
<evidence type="ECO:0000256" key="1">
    <source>
        <dbReference type="SAM" id="MobiDB-lite"/>
    </source>
</evidence>
<protein>
    <submittedName>
        <fullName evidence="2">Uncharacterized protein</fullName>
    </submittedName>
</protein>
<comment type="caution">
    <text evidence="2">The sequence shown here is derived from an EMBL/GenBank/DDBJ whole genome shotgun (WGS) entry which is preliminary data.</text>
</comment>
<organism evidence="2 3">
    <name type="scientific">Nonomuraea typhae</name>
    <dbReference type="NCBI Taxonomy" id="2603600"/>
    <lineage>
        <taxon>Bacteria</taxon>
        <taxon>Bacillati</taxon>
        <taxon>Actinomycetota</taxon>
        <taxon>Actinomycetes</taxon>
        <taxon>Streptosporangiales</taxon>
        <taxon>Streptosporangiaceae</taxon>
        <taxon>Nonomuraea</taxon>
    </lineage>
</organism>
<keyword evidence="3" id="KW-1185">Reference proteome</keyword>
<sequence length="185" mass="21100">MHAEDRRREDELLVPGPRQDDPNDPDDTTENYEGSGRGHTTPDMVTGQPDLREPDTREPDLQEPDMGESDMREPDMREPDMREPGLTGVAGPEAAAPYTESPDGESHRPAAGDRWRDVQAGFVDDPRAAVERADDLLKDLLQEVTRQTGEMRERWTSENDTEQLRLALREYRSAMEHLMAFSERR</sequence>
<dbReference type="EMBL" id="JBITGY010000010">
    <property type="protein sequence ID" value="MFI6502773.1"/>
    <property type="molecule type" value="Genomic_DNA"/>
</dbReference>
<feature type="region of interest" description="Disordered" evidence="1">
    <location>
        <begin position="1"/>
        <end position="114"/>
    </location>
</feature>
<dbReference type="Proteomes" id="UP001612741">
    <property type="component" value="Unassembled WGS sequence"/>
</dbReference>
<reference evidence="2 3" key="1">
    <citation type="submission" date="2024-10" db="EMBL/GenBank/DDBJ databases">
        <title>The Natural Products Discovery Center: Release of the First 8490 Sequenced Strains for Exploring Actinobacteria Biosynthetic Diversity.</title>
        <authorList>
            <person name="Kalkreuter E."/>
            <person name="Kautsar S.A."/>
            <person name="Yang D."/>
            <person name="Bader C.D."/>
            <person name="Teijaro C.N."/>
            <person name="Fluegel L."/>
            <person name="Davis C.M."/>
            <person name="Simpson J.R."/>
            <person name="Lauterbach L."/>
            <person name="Steele A.D."/>
            <person name="Gui C."/>
            <person name="Meng S."/>
            <person name="Li G."/>
            <person name="Viehrig K."/>
            <person name="Ye F."/>
            <person name="Su P."/>
            <person name="Kiefer A.F."/>
            <person name="Nichols A."/>
            <person name="Cepeda A.J."/>
            <person name="Yan W."/>
            <person name="Fan B."/>
            <person name="Jiang Y."/>
            <person name="Adhikari A."/>
            <person name="Zheng C.-J."/>
            <person name="Schuster L."/>
            <person name="Cowan T.M."/>
            <person name="Smanski M.J."/>
            <person name="Chevrette M.G."/>
            <person name="De Carvalho L.P.S."/>
            <person name="Shen B."/>
        </authorList>
    </citation>
    <scope>NUCLEOTIDE SEQUENCE [LARGE SCALE GENOMIC DNA]</scope>
    <source>
        <strain evidence="2 3">NPDC050545</strain>
    </source>
</reference>
<feature type="compositionally biased region" description="Basic and acidic residues" evidence="1">
    <location>
        <begin position="104"/>
        <end position="114"/>
    </location>
</feature>
<feature type="compositionally biased region" description="Basic and acidic residues" evidence="1">
    <location>
        <begin position="50"/>
        <end position="60"/>
    </location>
</feature>
<evidence type="ECO:0000313" key="3">
    <source>
        <dbReference type="Proteomes" id="UP001612741"/>
    </source>
</evidence>
<evidence type="ECO:0000313" key="2">
    <source>
        <dbReference type="EMBL" id="MFI6502773.1"/>
    </source>
</evidence>
<feature type="compositionally biased region" description="Basic and acidic residues" evidence="1">
    <location>
        <begin position="1"/>
        <end position="11"/>
    </location>
</feature>
<name>A0ABW7Z5P6_9ACTN</name>
<dbReference type="RefSeq" id="WP_397088297.1">
    <property type="nucleotide sequence ID" value="NZ_JBITGY010000010.1"/>
</dbReference>